<proteinExistence type="predicted"/>
<protein>
    <submittedName>
        <fullName evidence="3">Glycosyltransferase</fullName>
    </submittedName>
</protein>
<dbReference type="Pfam" id="PF13439">
    <property type="entry name" value="Glyco_transf_4"/>
    <property type="match status" value="1"/>
</dbReference>
<evidence type="ECO:0000259" key="1">
    <source>
        <dbReference type="Pfam" id="PF00534"/>
    </source>
</evidence>
<reference evidence="3 4" key="1">
    <citation type="submission" date="2019-01" db="EMBL/GenBank/DDBJ databases">
        <title>Insights into ecological role of a new deltaproteobacterial order Candidatus Sinidesulfobacterales (Sva0485) by metagenomics and metatranscriptomics.</title>
        <authorList>
            <person name="Tan S."/>
            <person name="Liu J."/>
            <person name="Fang Y."/>
            <person name="Hedlund B.P."/>
            <person name="Lian Z.H."/>
            <person name="Huang L.Y."/>
            <person name="Li J.T."/>
            <person name="Huang L.N."/>
            <person name="Li W.J."/>
            <person name="Jiang H.C."/>
            <person name="Dong H.L."/>
            <person name="Shu W.S."/>
        </authorList>
    </citation>
    <scope>NUCLEOTIDE SEQUENCE [LARGE SCALE GENOMIC DNA]</scope>
    <source>
        <strain evidence="3">AP3</strain>
    </source>
</reference>
<keyword evidence="3" id="KW-0808">Transferase</keyword>
<dbReference type="AlphaFoldDB" id="A0A519BAP5"/>
<dbReference type="PANTHER" id="PTHR12526">
    <property type="entry name" value="GLYCOSYLTRANSFERASE"/>
    <property type="match status" value="1"/>
</dbReference>
<sequence length="402" mass="46142">MKILHIISSRGWGGAENSAIYLAKKQIEKGHKSVFFIHSLNKKMRFLLENNGVPYYKVFDPERKNVFAIKRMIDICKKENIDVIHTHLGTGNYIGVLAGNYLGIPVLSTINIFSGYPYYALANKLCFSSAALKDYFVKYFSDEEYKNYKPAYIEKIINNIFGFKYSPKGIGEIEGKMDISFERIDEGGFIDYSHTANVNDDETFYNRFKNFFNIGITGRVTEQKGQIYFVKAAELLLKEKNSDVLRHSKPLMFHIVGSGNDEKKLKKMVRKIGIESSFMFWGYQSDVRKFVSMFDIAVSCSLNEPLGINNMEYMFMKKPCIATNAGGIPEVYGDTNIIIPPKDEVRLKEAVETYISSPKYMEEEAFKGFERANRLFRSDISVNKIISMYEDIIERPPVVTKI</sequence>
<dbReference type="InterPro" id="IPR001296">
    <property type="entry name" value="Glyco_trans_1"/>
</dbReference>
<name>A0A519BAP5_9DELT</name>
<dbReference type="Gene3D" id="3.40.50.2000">
    <property type="entry name" value="Glycogen Phosphorylase B"/>
    <property type="match status" value="2"/>
</dbReference>
<feature type="domain" description="Glycosyltransferase subfamily 4-like N-terminal" evidence="2">
    <location>
        <begin position="12"/>
        <end position="114"/>
    </location>
</feature>
<evidence type="ECO:0000313" key="4">
    <source>
        <dbReference type="Proteomes" id="UP000320813"/>
    </source>
</evidence>
<dbReference type="GO" id="GO:0016757">
    <property type="term" value="F:glycosyltransferase activity"/>
    <property type="evidence" value="ECO:0007669"/>
    <property type="project" value="InterPro"/>
</dbReference>
<dbReference type="Proteomes" id="UP000320813">
    <property type="component" value="Unassembled WGS sequence"/>
</dbReference>
<accession>A0A519BAP5</accession>
<dbReference type="SUPFAM" id="SSF53756">
    <property type="entry name" value="UDP-Glycosyltransferase/glycogen phosphorylase"/>
    <property type="match status" value="1"/>
</dbReference>
<comment type="caution">
    <text evidence="3">The sequence shown here is derived from an EMBL/GenBank/DDBJ whole genome shotgun (WGS) entry which is preliminary data.</text>
</comment>
<evidence type="ECO:0000313" key="3">
    <source>
        <dbReference type="EMBL" id="RZD14284.1"/>
    </source>
</evidence>
<evidence type="ECO:0000259" key="2">
    <source>
        <dbReference type="Pfam" id="PF13439"/>
    </source>
</evidence>
<organism evidence="3 4">
    <name type="scientific">Candidatus Acidulodesulfobacterium ferriphilum</name>
    <dbReference type="NCBI Taxonomy" id="2597223"/>
    <lineage>
        <taxon>Bacteria</taxon>
        <taxon>Deltaproteobacteria</taxon>
        <taxon>Candidatus Acidulodesulfobacterales</taxon>
        <taxon>Candidatus Acidulodesulfobacterium</taxon>
    </lineage>
</organism>
<dbReference type="Pfam" id="PF00534">
    <property type="entry name" value="Glycos_transf_1"/>
    <property type="match status" value="1"/>
</dbReference>
<dbReference type="InterPro" id="IPR028098">
    <property type="entry name" value="Glyco_trans_4-like_N"/>
</dbReference>
<gene>
    <name evidence="3" type="ORF">EVJ47_06340</name>
</gene>
<dbReference type="EMBL" id="SGBD01000003">
    <property type="protein sequence ID" value="RZD14284.1"/>
    <property type="molecule type" value="Genomic_DNA"/>
</dbReference>
<feature type="domain" description="Glycosyl transferase family 1" evidence="1">
    <location>
        <begin position="212"/>
        <end position="361"/>
    </location>
</feature>